<sequence>MRPLSTDLSIFEKFKFDAKPVGVNFLHDKPEGINKLDKKLGLCEMVKEARKTDSCFYMQADNEDCAGHFVLGMTDTPVFAEFGKIGPALGMFQDERANGRMYNELPKFKKGVVNYAVFAPLGKMILEPDVLVLTADVRQAEIVLRAMSYTTGELWESKSASVLSCAYLLVYPYKSGKVNYQVEGMGFGKIARGIKGEGMVNISIPWEKLPIILNSLKEMEWVLPSYTCGREKYLQTFGENIERIVREEAEIS</sequence>
<reference evidence="2" key="1">
    <citation type="submission" date="2016-10" db="EMBL/GenBank/DDBJ databases">
        <authorList>
            <person name="Varghese N."/>
            <person name="Submissions S."/>
        </authorList>
    </citation>
    <scope>NUCLEOTIDE SEQUENCE [LARGE SCALE GENOMIC DNA]</scope>
    <source>
        <strain evidence="2">DSM 3384</strain>
    </source>
</reference>
<dbReference type="Pfam" id="PF02596">
    <property type="entry name" value="DUF169"/>
    <property type="match status" value="1"/>
</dbReference>
<dbReference type="EMBL" id="FNLL01000036">
    <property type="protein sequence ID" value="SDU66987.1"/>
    <property type="molecule type" value="Genomic_DNA"/>
</dbReference>
<accession>A0A1H2KE47</accession>
<dbReference type="PANTHER" id="PTHR37954:SF3">
    <property type="entry name" value="DUF169 DOMAIN-CONTAINING PROTEIN"/>
    <property type="match status" value="1"/>
</dbReference>
<dbReference type="RefSeq" id="WP_092238781.1">
    <property type="nucleotide sequence ID" value="NZ_FNLL01000036.1"/>
</dbReference>
<evidence type="ECO:0000313" key="2">
    <source>
        <dbReference type="Proteomes" id="UP000199608"/>
    </source>
</evidence>
<gene>
    <name evidence="1" type="ORF">SAMN04487931_1363</name>
</gene>
<dbReference type="AlphaFoldDB" id="A0A1H2KE47"/>
<dbReference type="PANTHER" id="PTHR37954">
    <property type="entry name" value="BLL4979 PROTEIN"/>
    <property type="match status" value="1"/>
</dbReference>
<dbReference type="InterPro" id="IPR003748">
    <property type="entry name" value="DUF169"/>
</dbReference>
<proteinExistence type="predicted"/>
<evidence type="ECO:0000313" key="1">
    <source>
        <dbReference type="EMBL" id="SDU66987.1"/>
    </source>
</evidence>
<protein>
    <submittedName>
        <fullName evidence="1">Uncharacterized conserved protein, DUF169 family</fullName>
    </submittedName>
</protein>
<name>A0A1H2KE47_9BACT</name>
<organism evidence="1 2">
    <name type="scientific">Desulfobacula phenolica</name>
    <dbReference type="NCBI Taxonomy" id="90732"/>
    <lineage>
        <taxon>Bacteria</taxon>
        <taxon>Pseudomonadati</taxon>
        <taxon>Thermodesulfobacteriota</taxon>
        <taxon>Desulfobacteria</taxon>
        <taxon>Desulfobacterales</taxon>
        <taxon>Desulfobacteraceae</taxon>
        <taxon>Desulfobacula</taxon>
    </lineage>
</organism>
<keyword evidence="2" id="KW-1185">Reference proteome</keyword>
<dbReference type="Proteomes" id="UP000199608">
    <property type="component" value="Unassembled WGS sequence"/>
</dbReference>